<dbReference type="AlphaFoldDB" id="A0A0C1LC18"/>
<comment type="caution">
    <text evidence="1">The sequence shown here is derived from an EMBL/GenBank/DDBJ whole genome shotgun (WGS) entry which is preliminary data.</text>
</comment>
<dbReference type="OrthoDB" id="674273at2"/>
<gene>
    <name evidence="1" type="ORF">OI18_20070</name>
</gene>
<dbReference type="Proteomes" id="UP000031408">
    <property type="component" value="Unassembled WGS sequence"/>
</dbReference>
<evidence type="ECO:0000313" key="1">
    <source>
        <dbReference type="EMBL" id="KIC93043.1"/>
    </source>
</evidence>
<dbReference type="STRING" id="1349421.OI18_20070"/>
<organism evidence="1 2">
    <name type="scientific">Flavihumibacter solisilvae</name>
    <dbReference type="NCBI Taxonomy" id="1349421"/>
    <lineage>
        <taxon>Bacteria</taxon>
        <taxon>Pseudomonadati</taxon>
        <taxon>Bacteroidota</taxon>
        <taxon>Chitinophagia</taxon>
        <taxon>Chitinophagales</taxon>
        <taxon>Chitinophagaceae</taxon>
        <taxon>Flavihumibacter</taxon>
    </lineage>
</organism>
<dbReference type="EMBL" id="JSVC01000024">
    <property type="protein sequence ID" value="KIC93043.1"/>
    <property type="molecule type" value="Genomic_DNA"/>
</dbReference>
<reference evidence="1 2" key="1">
    <citation type="submission" date="2014-11" db="EMBL/GenBank/DDBJ databases">
        <title>Genome sequence of Flavihumibacter solisilvae 3-3.</title>
        <authorList>
            <person name="Zhou G."/>
            <person name="Li M."/>
            <person name="Wang G."/>
        </authorList>
    </citation>
    <scope>NUCLEOTIDE SEQUENCE [LARGE SCALE GENOMIC DNA]</scope>
    <source>
        <strain evidence="1 2">3-3</strain>
    </source>
</reference>
<keyword evidence="2" id="KW-1185">Reference proteome</keyword>
<name>A0A0C1LC18_9BACT</name>
<protein>
    <submittedName>
        <fullName evidence="1">Uncharacterized protein</fullName>
    </submittedName>
</protein>
<proteinExistence type="predicted"/>
<accession>A0A0C1LC18</accession>
<dbReference type="RefSeq" id="WP_039143174.1">
    <property type="nucleotide sequence ID" value="NZ_JSVC01000024.1"/>
</dbReference>
<sequence>MSTYQPAISKNVFPNKAIARQLEKIFIDPHFADSEILKRFLTFIIEEMLAGRSNQLKEYTIAVNVLDKPVDFNPKENGIVRIHAGRLRRALHHYYSGSGMTDEILVSIPKGNYIPMISNRASESSAVITDDEELSGRQKTDESVVVAVLPFLCLNNHASLQMFTEGLCLHLTEALMHMKKVTVISFQAVKSLCENIHDVREVATILRAEYLISGSIQFHKGDLRANIQMMNSGSCKQVWSKLYEGKLSQANVFDVEDEITGQVCNELQVVPQFNPKPEPVAMRMAAG</sequence>
<evidence type="ECO:0000313" key="2">
    <source>
        <dbReference type="Proteomes" id="UP000031408"/>
    </source>
</evidence>